<accession>A0A7M7GJT8</accession>
<dbReference type="EnsemblMetazoa" id="XM_003724134">
    <property type="protein sequence ID" value="XP_003724182"/>
    <property type="gene ID" value="LOC100888517"/>
</dbReference>
<sequence>MKTFILLLGIIAPAFAYTDSQCSSYDHETYGCVGECISTGDCPGSKYQSNLCPTQPANVKCCFTADSDADCANYDHSTYGQVGSCIESSQCPHSNYISNLCPTKANSIKCCFSKPEGTCGGGGGGSAQEMACQILANNNIYLLENNGYLNSNGANDGADAESNIRDTCNGGTAKRSSYCCSSGCAPGGSVSLKASVLSYILDVANSGQYNSYLQINAIAGACHSSTSWHYQGTSVDLQIKSGDSGYASSWMSTCSAAGARENLGPGYPGHSTHTHCAFAS</sequence>
<dbReference type="KEGG" id="spu:100888517"/>
<protein>
    <submittedName>
        <fullName evidence="2">Uncharacterized protein</fullName>
    </submittedName>
</protein>
<dbReference type="AlphaFoldDB" id="A0A7M7GJT8"/>
<name>A0A7M7GJT8_STRPU</name>
<reference evidence="2" key="2">
    <citation type="submission" date="2021-01" db="UniProtKB">
        <authorList>
            <consortium name="EnsemblMetazoa"/>
        </authorList>
    </citation>
    <scope>IDENTIFICATION</scope>
</reference>
<evidence type="ECO:0000256" key="1">
    <source>
        <dbReference type="SAM" id="SignalP"/>
    </source>
</evidence>
<evidence type="ECO:0000313" key="3">
    <source>
        <dbReference type="Proteomes" id="UP000007110"/>
    </source>
</evidence>
<keyword evidence="3" id="KW-1185">Reference proteome</keyword>
<reference evidence="3" key="1">
    <citation type="submission" date="2015-02" db="EMBL/GenBank/DDBJ databases">
        <title>Genome sequencing for Strongylocentrotus purpuratus.</title>
        <authorList>
            <person name="Murali S."/>
            <person name="Liu Y."/>
            <person name="Vee V."/>
            <person name="English A."/>
            <person name="Wang M."/>
            <person name="Skinner E."/>
            <person name="Han Y."/>
            <person name="Muzny D.M."/>
            <person name="Worley K.C."/>
            <person name="Gibbs R.A."/>
        </authorList>
    </citation>
    <scope>NUCLEOTIDE SEQUENCE</scope>
</reference>
<feature type="chain" id="PRO_5029459279" evidence="1">
    <location>
        <begin position="17"/>
        <end position="280"/>
    </location>
</feature>
<dbReference type="OMA" id="AFRDECT"/>
<dbReference type="OrthoDB" id="10059227at2759"/>
<keyword evidence="1" id="KW-0732">Signal</keyword>
<proteinExistence type="predicted"/>
<feature type="signal peptide" evidence="1">
    <location>
        <begin position="1"/>
        <end position="16"/>
    </location>
</feature>
<dbReference type="GeneID" id="100888517"/>
<dbReference type="Proteomes" id="UP000007110">
    <property type="component" value="Unassembled WGS sequence"/>
</dbReference>
<organism evidence="2 3">
    <name type="scientific">Strongylocentrotus purpuratus</name>
    <name type="common">Purple sea urchin</name>
    <dbReference type="NCBI Taxonomy" id="7668"/>
    <lineage>
        <taxon>Eukaryota</taxon>
        <taxon>Metazoa</taxon>
        <taxon>Echinodermata</taxon>
        <taxon>Eleutherozoa</taxon>
        <taxon>Echinozoa</taxon>
        <taxon>Echinoidea</taxon>
        <taxon>Euechinoidea</taxon>
        <taxon>Echinacea</taxon>
        <taxon>Camarodonta</taxon>
        <taxon>Echinidea</taxon>
        <taxon>Strongylocentrotidae</taxon>
        <taxon>Strongylocentrotus</taxon>
    </lineage>
</organism>
<dbReference type="InParanoid" id="A0A7M7GJT8"/>
<dbReference type="RefSeq" id="XP_003724182.2">
    <property type="nucleotide sequence ID" value="XM_003724134.3"/>
</dbReference>
<evidence type="ECO:0000313" key="2">
    <source>
        <dbReference type="EnsemblMetazoa" id="XP_003724182"/>
    </source>
</evidence>